<keyword evidence="1" id="KW-0812">Transmembrane</keyword>
<feature type="transmembrane region" description="Helical" evidence="1">
    <location>
        <begin position="300"/>
        <end position="322"/>
    </location>
</feature>
<proteinExistence type="predicted"/>
<dbReference type="EMBL" id="BASZ01000005">
    <property type="protein sequence ID" value="GAD49228.1"/>
    <property type="molecule type" value="Genomic_DNA"/>
</dbReference>
<feature type="transmembrane region" description="Helical" evidence="1">
    <location>
        <begin position="133"/>
        <end position="151"/>
    </location>
</feature>
<dbReference type="PANTHER" id="PTHR35337:SF1">
    <property type="entry name" value="SLR1478 PROTEIN"/>
    <property type="match status" value="1"/>
</dbReference>
<dbReference type="AlphaFoldDB" id="U3A398"/>
<accession>U3A398</accession>
<comment type="caution">
    <text evidence="2">The sequence shown here is derived from an EMBL/GenBank/DDBJ whole genome shotgun (WGS) entry which is preliminary data.</text>
</comment>
<evidence type="ECO:0000313" key="3">
    <source>
        <dbReference type="Proteomes" id="UP000016568"/>
    </source>
</evidence>
<gene>
    <name evidence="2" type="ORF">NT2_05_01480</name>
</gene>
<keyword evidence="3" id="KW-1185">Reference proteome</keyword>
<sequence length="354" mass="38260">MKPPILSSLFGRREIEAPPDIAAAALRSDRFRLEREGEWKRLDEIVSRMESGRIRKLSDEDVLALPALYRTAASSLAVARETTLDAATLAYLESLVQRAWFQVYGPRTTFTGWLRRFLGGGWSESVRSIAPDLLIALAVMIAGTVVGWLLVANDVQWFHALVPPEFADARRPGASAEILRSSLFGHDSGANGLSAFAAYLFSNNARVAILAFALGFAFGIPSILLLIHNMALLGAMLWLYHNAGLTLDFVAWLSVHGTTELFAILLAGGAGIHIGRTMAFPGNRSVLSAAAESGRRAAQVMSGVVLMLVIAAFLEGFARQLIDDTPGRLTVGGFMLVAWLAYFMAAGRRRAGGD</sequence>
<feature type="transmembrane region" description="Helical" evidence="1">
    <location>
        <begin position="207"/>
        <end position="227"/>
    </location>
</feature>
<feature type="transmembrane region" description="Helical" evidence="1">
    <location>
        <begin position="261"/>
        <end position="279"/>
    </location>
</feature>
<organism evidence="2 3">
    <name type="scientific">Caenibius tardaugens NBRC 16725</name>
    <dbReference type="NCBI Taxonomy" id="1219035"/>
    <lineage>
        <taxon>Bacteria</taxon>
        <taxon>Pseudomonadati</taxon>
        <taxon>Pseudomonadota</taxon>
        <taxon>Alphaproteobacteria</taxon>
        <taxon>Sphingomonadales</taxon>
        <taxon>Erythrobacteraceae</taxon>
        <taxon>Caenibius</taxon>
    </lineage>
</organism>
<feature type="transmembrane region" description="Helical" evidence="1">
    <location>
        <begin position="328"/>
        <end position="345"/>
    </location>
</feature>
<dbReference type="eggNOG" id="COG1300">
    <property type="taxonomic scope" value="Bacteria"/>
</dbReference>
<name>U3A398_9SPHN</name>
<dbReference type="RefSeq" id="WP_021690134.1">
    <property type="nucleotide sequence ID" value="NZ_BASZ01000005.1"/>
</dbReference>
<dbReference type="PANTHER" id="PTHR35337">
    <property type="entry name" value="SLR1478 PROTEIN"/>
    <property type="match status" value="1"/>
</dbReference>
<dbReference type="InterPro" id="IPR002798">
    <property type="entry name" value="SpoIIM-like"/>
</dbReference>
<evidence type="ECO:0000313" key="2">
    <source>
        <dbReference type="EMBL" id="GAD49228.1"/>
    </source>
</evidence>
<protein>
    <recommendedName>
        <fullName evidence="4">Stage II sporulation protein M</fullName>
    </recommendedName>
</protein>
<reference evidence="2 3" key="1">
    <citation type="submission" date="2013-09" db="EMBL/GenBank/DDBJ databases">
        <title>Whole genome shotgun sequence of Novosphingobium tardaugens NBRC 16725.</title>
        <authorList>
            <person name="Isaki S."/>
            <person name="Hosoyama A."/>
            <person name="Tsuchikane K."/>
            <person name="Katsumata H."/>
            <person name="Ando Y."/>
            <person name="Yamazaki S."/>
            <person name="Fujita N."/>
        </authorList>
    </citation>
    <scope>NUCLEOTIDE SEQUENCE [LARGE SCALE GENOMIC DNA]</scope>
    <source>
        <strain evidence="2 3">NBRC 16725</strain>
    </source>
</reference>
<keyword evidence="1" id="KW-1133">Transmembrane helix</keyword>
<dbReference type="KEGG" id="ntd:EGO55_11960"/>
<dbReference type="Pfam" id="PF01944">
    <property type="entry name" value="SpoIIM"/>
    <property type="match status" value="1"/>
</dbReference>
<keyword evidence="1" id="KW-0472">Membrane</keyword>
<evidence type="ECO:0000256" key="1">
    <source>
        <dbReference type="SAM" id="Phobius"/>
    </source>
</evidence>
<dbReference type="Proteomes" id="UP000016568">
    <property type="component" value="Unassembled WGS sequence"/>
</dbReference>
<dbReference type="OrthoDB" id="7699993at2"/>
<evidence type="ECO:0008006" key="4">
    <source>
        <dbReference type="Google" id="ProtNLM"/>
    </source>
</evidence>